<name>A0A0B1P6E1_UNCNE</name>
<protein>
    <submittedName>
        <fullName evidence="1">Uncharacterized protein</fullName>
    </submittedName>
</protein>
<dbReference type="Proteomes" id="UP000030854">
    <property type="component" value="Unassembled WGS sequence"/>
</dbReference>
<dbReference type="STRING" id="52586.A0A0B1P6E1"/>
<dbReference type="EMBL" id="JNVN01002015">
    <property type="protein sequence ID" value="KHJ32521.1"/>
    <property type="molecule type" value="Genomic_DNA"/>
</dbReference>
<reference evidence="1 2" key="1">
    <citation type="journal article" date="2014" name="BMC Genomics">
        <title>Adaptive genomic structural variation in the grape powdery mildew pathogen, Erysiphe necator.</title>
        <authorList>
            <person name="Jones L."/>
            <person name="Riaz S."/>
            <person name="Morales-Cruz A."/>
            <person name="Amrine K.C."/>
            <person name="McGuire B."/>
            <person name="Gubler W.D."/>
            <person name="Walker M.A."/>
            <person name="Cantu D."/>
        </authorList>
    </citation>
    <scope>NUCLEOTIDE SEQUENCE [LARGE SCALE GENOMIC DNA]</scope>
    <source>
        <strain evidence="2">c</strain>
    </source>
</reference>
<proteinExistence type="predicted"/>
<sequence>MLNKRIKWQLDNPNRGLTFKSLNLDSVKLVVYTDPFGANNNDMSSQIRYVIVMVDDNNTANLLHWSSIKCKLITRSVLASELYAMVHGFDMGIAIKTTICAMLGRQIPLYLCTDSQSLYDQTIGEVEIVTFTRCRCKIDRDFGEGSKAANIENAWHKTEIWAGMHFTSLH</sequence>
<evidence type="ECO:0000313" key="1">
    <source>
        <dbReference type="EMBL" id="KHJ32521.1"/>
    </source>
</evidence>
<accession>A0A0B1P6E1</accession>
<gene>
    <name evidence="1" type="ORF">EV44_g3645</name>
</gene>
<dbReference type="AlphaFoldDB" id="A0A0B1P6E1"/>
<organism evidence="1 2">
    <name type="scientific">Uncinula necator</name>
    <name type="common">Grape powdery mildew</name>
    <dbReference type="NCBI Taxonomy" id="52586"/>
    <lineage>
        <taxon>Eukaryota</taxon>
        <taxon>Fungi</taxon>
        <taxon>Dikarya</taxon>
        <taxon>Ascomycota</taxon>
        <taxon>Pezizomycotina</taxon>
        <taxon>Leotiomycetes</taxon>
        <taxon>Erysiphales</taxon>
        <taxon>Erysiphaceae</taxon>
        <taxon>Erysiphe</taxon>
    </lineage>
</organism>
<dbReference type="HOGENOM" id="CLU_1571773_0_0_1"/>
<keyword evidence="2" id="KW-1185">Reference proteome</keyword>
<evidence type="ECO:0000313" key="2">
    <source>
        <dbReference type="Proteomes" id="UP000030854"/>
    </source>
</evidence>
<comment type="caution">
    <text evidence="1">The sequence shown here is derived from an EMBL/GenBank/DDBJ whole genome shotgun (WGS) entry which is preliminary data.</text>
</comment>